<accession>A0A9X8GTF6</accession>
<evidence type="ECO:0000313" key="2">
    <source>
        <dbReference type="Proteomes" id="UP000265619"/>
    </source>
</evidence>
<dbReference type="RefSeq" id="WP_119556675.1">
    <property type="nucleotide sequence ID" value="NZ_QXMN01000037.1"/>
</dbReference>
<evidence type="ECO:0000313" key="1">
    <source>
        <dbReference type="EMBL" id="RIX75975.1"/>
    </source>
</evidence>
<organism evidence="1 2">
    <name type="scientific">Acidovorax cavernicola</name>
    <dbReference type="NCBI Taxonomy" id="1675792"/>
    <lineage>
        <taxon>Bacteria</taxon>
        <taxon>Pseudomonadati</taxon>
        <taxon>Pseudomonadota</taxon>
        <taxon>Betaproteobacteria</taxon>
        <taxon>Burkholderiales</taxon>
        <taxon>Comamonadaceae</taxon>
        <taxon>Acidovorax</taxon>
    </lineage>
</organism>
<keyword evidence="2" id="KW-1185">Reference proteome</keyword>
<dbReference type="Proteomes" id="UP000265619">
    <property type="component" value="Unassembled WGS sequence"/>
</dbReference>
<protein>
    <submittedName>
        <fullName evidence="1">SMI1/KNR4 family protein</fullName>
    </submittedName>
</protein>
<dbReference type="OrthoDB" id="3281078at2"/>
<comment type="caution">
    <text evidence="1">The sequence shown here is derived from an EMBL/GenBank/DDBJ whole genome shotgun (WGS) entry which is preliminary data.</text>
</comment>
<sequence>MNNNTSFSAEELSILREHGVVLFAQRVIFDAQPPMPAQQIAAVQALCAGPLPEALVALWQHTAGGRLDYDLALPMNGNVEGISWSELFWDGSDGYRDLQGWIEHEQELAEEAAEDGGTPWSGKLTHLPIGGFEYCDRIYAVVEPGDAHGQVIAWKQGLPPAWTHALHEDGLSPIAADLYGAFAALHLDEDPLAPTSDYFSGQALLAYLDDRHEGYGLDLDLMDKLVTFYCRAMVDWRTPLADGTLRHHPALARAALRHAIATDDAALVAELAAAGLNFEGPQQGSALATDVAVGHSAFAAAAALVRAGAPVAPDVLRNIDGQISPELTQALLDNGAEPTVAAIVKCAACGAPASAHLIADACTRLGIDVPPAFVSDRDATLLELETTLAQMRDGTHGHYLGQEGLAERIEHLQTFRL</sequence>
<proteinExistence type="predicted"/>
<dbReference type="AlphaFoldDB" id="A0A9X8GTF6"/>
<gene>
    <name evidence="1" type="ORF">D3H34_23585</name>
</gene>
<name>A0A9X8GTF6_9BURK</name>
<dbReference type="EMBL" id="QXMN01000037">
    <property type="protein sequence ID" value="RIX75975.1"/>
    <property type="molecule type" value="Genomic_DNA"/>
</dbReference>
<reference evidence="1 2" key="1">
    <citation type="submission" date="2018-09" db="EMBL/GenBank/DDBJ databases">
        <title>Acidovorax cavernicola nov. sp. isolated from Gruta de las Maravillas (Aracena, Spain).</title>
        <authorList>
            <person name="Jurado V."/>
            <person name="Gutierrez-Patricio S."/>
            <person name="Gonzalez-Pimentel J.L."/>
            <person name="Miller A.Z."/>
            <person name="Laiz L."/>
            <person name="Saiz-Jimenez C."/>
        </authorList>
    </citation>
    <scope>NUCLEOTIDE SEQUENCE [LARGE SCALE GENOMIC DNA]</scope>
    <source>
        <strain evidence="1 2">1011MAR4D40.2</strain>
    </source>
</reference>